<keyword evidence="10" id="KW-0560">Oxidoreductase</keyword>
<keyword evidence="13" id="KW-1185">Reference proteome</keyword>
<dbReference type="InterPro" id="IPR032037">
    <property type="entry name" value="MMACHC"/>
</dbReference>
<keyword evidence="6" id="KW-0285">Flavoprotein</keyword>
<reference evidence="12" key="1">
    <citation type="journal article" date="2023" name="Mol. Biol. Evol.">
        <title>Third-Generation Sequencing Reveals the Adaptive Role of the Epigenome in Three Deep-Sea Polychaetes.</title>
        <authorList>
            <person name="Perez M."/>
            <person name="Aroh O."/>
            <person name="Sun Y."/>
            <person name="Lan Y."/>
            <person name="Juniper S.K."/>
            <person name="Young C.R."/>
            <person name="Angers B."/>
            <person name="Qian P.Y."/>
        </authorList>
    </citation>
    <scope>NUCLEOTIDE SEQUENCE</scope>
    <source>
        <strain evidence="12">P08H-3</strain>
    </source>
</reference>
<dbReference type="GO" id="GO:0071949">
    <property type="term" value="F:FAD binding"/>
    <property type="evidence" value="ECO:0007669"/>
    <property type="project" value="TreeGrafter"/>
</dbReference>
<dbReference type="PANTHER" id="PTHR31457:SF2">
    <property type="entry name" value="CYANOCOBALAMIN REDUCTASE _ ALKYLCOBALAMIN DEALKYLASE"/>
    <property type="match status" value="1"/>
</dbReference>
<evidence type="ECO:0000256" key="11">
    <source>
        <dbReference type="ARBA" id="ARBA00031313"/>
    </source>
</evidence>
<keyword evidence="5" id="KW-0963">Cytoplasm</keyword>
<dbReference type="Proteomes" id="UP001208570">
    <property type="component" value="Unassembled WGS sequence"/>
</dbReference>
<evidence type="ECO:0000256" key="10">
    <source>
        <dbReference type="ARBA" id="ARBA00023002"/>
    </source>
</evidence>
<dbReference type="AlphaFoldDB" id="A0AAD9N6G1"/>
<accession>A0AAD9N6G1</accession>
<dbReference type="Pfam" id="PF16690">
    <property type="entry name" value="MMACHC"/>
    <property type="match status" value="1"/>
</dbReference>
<name>A0AAD9N6G1_9ANNE</name>
<keyword evidence="7" id="KW-0288">FMN</keyword>
<evidence type="ECO:0000256" key="3">
    <source>
        <dbReference type="ARBA" id="ARBA00004496"/>
    </source>
</evidence>
<evidence type="ECO:0000256" key="4">
    <source>
        <dbReference type="ARBA" id="ARBA00007762"/>
    </source>
</evidence>
<comment type="cofactor">
    <cofactor evidence="2">
        <name>FAD</name>
        <dbReference type="ChEBI" id="CHEBI:57692"/>
    </cofactor>
</comment>
<dbReference type="GO" id="GO:0032451">
    <property type="term" value="F:demethylase activity"/>
    <property type="evidence" value="ECO:0007669"/>
    <property type="project" value="TreeGrafter"/>
</dbReference>
<comment type="caution">
    <text evidence="12">The sequence shown here is derived from an EMBL/GenBank/DDBJ whole genome shotgun (WGS) entry which is preliminary data.</text>
</comment>
<sequence length="248" mass="28620">MEAENIVKSVKSMLEPIGFECHPFKIDWYNKYVKPGFCLNYDPDTLAVIIISTPCMFEKTLKPFILRKACTGVKDPIDECMAETVNTVKQSLPDVEMDILLDYELDHSRRPRVLVQTAGHVAGAVRYYQRSDIVKDPWPSKKRVFGVCIHPRYGGWFAFRGVLVFTNVRAPELPRPPMPDPLPDDEQRIELLKRFNGCWQDWKYRDLIPVSDKYSEEQKLYFATLPRDRKDLVAKMINNSSNSASVGE</sequence>
<evidence type="ECO:0000256" key="7">
    <source>
        <dbReference type="ARBA" id="ARBA00022643"/>
    </source>
</evidence>
<evidence type="ECO:0000256" key="5">
    <source>
        <dbReference type="ARBA" id="ARBA00022490"/>
    </source>
</evidence>
<evidence type="ECO:0000256" key="2">
    <source>
        <dbReference type="ARBA" id="ARBA00001974"/>
    </source>
</evidence>
<evidence type="ECO:0000256" key="9">
    <source>
        <dbReference type="ARBA" id="ARBA00022857"/>
    </source>
</evidence>
<evidence type="ECO:0000256" key="8">
    <source>
        <dbReference type="ARBA" id="ARBA00022827"/>
    </source>
</evidence>
<comment type="subcellular location">
    <subcellularLocation>
        <location evidence="3">Cytoplasm</location>
    </subcellularLocation>
</comment>
<protein>
    <recommendedName>
        <fullName evidence="11">Cyanocobalamin reductase (cyanide-eliminating)</fullName>
    </recommendedName>
</protein>
<keyword evidence="8" id="KW-0274">FAD</keyword>
<evidence type="ECO:0000256" key="1">
    <source>
        <dbReference type="ARBA" id="ARBA00001917"/>
    </source>
</evidence>
<keyword evidence="9" id="KW-0521">NADP</keyword>
<dbReference type="PANTHER" id="PTHR31457">
    <property type="entry name" value="METHYLMALONIC ACIDURIA AND HOMOCYSTINURIA TYPE C PROTEIN"/>
    <property type="match status" value="1"/>
</dbReference>
<evidence type="ECO:0000313" key="13">
    <source>
        <dbReference type="Proteomes" id="UP001208570"/>
    </source>
</evidence>
<dbReference type="GO" id="GO:0005737">
    <property type="term" value="C:cytoplasm"/>
    <property type="evidence" value="ECO:0007669"/>
    <property type="project" value="UniProtKB-SubCell"/>
</dbReference>
<dbReference type="GO" id="GO:0009235">
    <property type="term" value="P:cobalamin metabolic process"/>
    <property type="evidence" value="ECO:0007669"/>
    <property type="project" value="TreeGrafter"/>
</dbReference>
<dbReference type="GO" id="GO:0033787">
    <property type="term" value="F:cyanocobalamin reductase (cyanide-eliminating) (NADP+) activity"/>
    <property type="evidence" value="ECO:0007669"/>
    <property type="project" value="TreeGrafter"/>
</dbReference>
<comment type="similarity">
    <text evidence="4">Belongs to the MMACHC family.</text>
</comment>
<comment type="cofactor">
    <cofactor evidence="1">
        <name>FMN</name>
        <dbReference type="ChEBI" id="CHEBI:58210"/>
    </cofactor>
</comment>
<evidence type="ECO:0000256" key="6">
    <source>
        <dbReference type="ARBA" id="ARBA00022630"/>
    </source>
</evidence>
<dbReference type="CDD" id="cd12959">
    <property type="entry name" value="MMACHC-like"/>
    <property type="match status" value="1"/>
</dbReference>
<evidence type="ECO:0000313" key="12">
    <source>
        <dbReference type="EMBL" id="KAK2155919.1"/>
    </source>
</evidence>
<organism evidence="12 13">
    <name type="scientific">Paralvinella palmiformis</name>
    <dbReference type="NCBI Taxonomy" id="53620"/>
    <lineage>
        <taxon>Eukaryota</taxon>
        <taxon>Metazoa</taxon>
        <taxon>Spiralia</taxon>
        <taxon>Lophotrochozoa</taxon>
        <taxon>Annelida</taxon>
        <taxon>Polychaeta</taxon>
        <taxon>Sedentaria</taxon>
        <taxon>Canalipalpata</taxon>
        <taxon>Terebellida</taxon>
        <taxon>Terebelliformia</taxon>
        <taxon>Alvinellidae</taxon>
        <taxon>Paralvinella</taxon>
    </lineage>
</organism>
<dbReference type="EMBL" id="JAODUP010000227">
    <property type="protein sequence ID" value="KAK2155919.1"/>
    <property type="molecule type" value="Genomic_DNA"/>
</dbReference>
<gene>
    <name evidence="12" type="ORF">LSH36_227g06060</name>
</gene>
<proteinExistence type="inferred from homology"/>